<dbReference type="InterPro" id="IPR050256">
    <property type="entry name" value="Glycosyltransferase_2"/>
</dbReference>
<evidence type="ECO:0000256" key="3">
    <source>
        <dbReference type="ARBA" id="ARBA00022679"/>
    </source>
</evidence>
<dbReference type="SUPFAM" id="SSF53448">
    <property type="entry name" value="Nucleotide-diphospho-sugar transferases"/>
    <property type="match status" value="1"/>
</dbReference>
<dbReference type="AlphaFoldDB" id="A0A2M7S4S9"/>
<evidence type="ECO:0000313" key="9">
    <source>
        <dbReference type="EMBL" id="PIZ14552.1"/>
    </source>
</evidence>
<evidence type="ECO:0000256" key="1">
    <source>
        <dbReference type="ARBA" id="ARBA00022475"/>
    </source>
</evidence>
<evidence type="ECO:0000256" key="5">
    <source>
        <dbReference type="ARBA" id="ARBA00022985"/>
    </source>
</evidence>
<organism evidence="9 10">
    <name type="scientific">Candidatus Desantisbacteria bacterium CG_4_10_14_0_8_um_filter_48_22</name>
    <dbReference type="NCBI Taxonomy" id="1974543"/>
    <lineage>
        <taxon>Bacteria</taxon>
        <taxon>Candidatus Desantisiibacteriota</taxon>
    </lineage>
</organism>
<keyword evidence="3 9" id="KW-0808">Transferase</keyword>
<evidence type="ECO:0000313" key="10">
    <source>
        <dbReference type="Proteomes" id="UP000229307"/>
    </source>
</evidence>
<accession>A0A2M7S4S9</accession>
<dbReference type="InterPro" id="IPR001173">
    <property type="entry name" value="Glyco_trans_2-like"/>
</dbReference>
<evidence type="ECO:0000256" key="4">
    <source>
        <dbReference type="ARBA" id="ARBA00022692"/>
    </source>
</evidence>
<dbReference type="PANTHER" id="PTHR48090">
    <property type="entry name" value="UNDECAPRENYL-PHOSPHATE 4-DEOXY-4-FORMAMIDO-L-ARABINOSE TRANSFERASE-RELATED"/>
    <property type="match status" value="1"/>
</dbReference>
<evidence type="ECO:0000256" key="7">
    <source>
        <dbReference type="ARBA" id="ARBA00023136"/>
    </source>
</evidence>
<evidence type="ECO:0000256" key="6">
    <source>
        <dbReference type="ARBA" id="ARBA00022989"/>
    </source>
</evidence>
<proteinExistence type="predicted"/>
<dbReference type="GO" id="GO:0009103">
    <property type="term" value="P:lipopolysaccharide biosynthetic process"/>
    <property type="evidence" value="ECO:0007669"/>
    <property type="project" value="UniProtKB-KW"/>
</dbReference>
<gene>
    <name evidence="9" type="ORF">COY52_12150</name>
</gene>
<protein>
    <submittedName>
        <fullName evidence="9">Glycosyltransferase family 2 protein</fullName>
    </submittedName>
</protein>
<sequence length="251" mass="28357">MDKKPSIYFFCPAYKDEGNLEGVVSAAIAILSEVAGDFRITIVEDGSPDKTGELADRLAGKHKNVRVIHHPVNRGYGEALKTGFTDPGRSGYDLVFYTDGDGQFDIGELKKLLPMMKDNDVVIGYRANRVEDWRRKFQSWVYNSLTRAMTGLRFRDFNCSFKLFKREVLEHIDIEFPSVFIDSELVIKAALAGYRIAETGVTHYRRAEGTGSGAKWSLIRGTMKSMADFWKKYRDGNLKYRKKGTEAGIGI</sequence>
<feature type="domain" description="Glycosyltransferase 2-like" evidence="8">
    <location>
        <begin position="12"/>
        <end position="172"/>
    </location>
</feature>
<dbReference type="EMBL" id="PFMR01000337">
    <property type="protein sequence ID" value="PIZ14552.1"/>
    <property type="molecule type" value="Genomic_DNA"/>
</dbReference>
<name>A0A2M7S4S9_9BACT</name>
<dbReference type="Gene3D" id="3.90.550.10">
    <property type="entry name" value="Spore Coat Polysaccharide Biosynthesis Protein SpsA, Chain A"/>
    <property type="match status" value="1"/>
</dbReference>
<dbReference type="GO" id="GO:0005886">
    <property type="term" value="C:plasma membrane"/>
    <property type="evidence" value="ECO:0007669"/>
    <property type="project" value="TreeGrafter"/>
</dbReference>
<comment type="caution">
    <text evidence="9">The sequence shown here is derived from an EMBL/GenBank/DDBJ whole genome shotgun (WGS) entry which is preliminary data.</text>
</comment>
<dbReference type="PANTHER" id="PTHR48090:SF3">
    <property type="entry name" value="UNDECAPRENYL-PHOSPHATE 4-DEOXY-4-FORMAMIDO-L-ARABINOSE TRANSFERASE"/>
    <property type="match status" value="1"/>
</dbReference>
<dbReference type="GO" id="GO:0099621">
    <property type="term" value="F:undecaprenyl-phosphate 4-deoxy-4-formamido-L-arabinose transferase activity"/>
    <property type="evidence" value="ECO:0007669"/>
    <property type="project" value="TreeGrafter"/>
</dbReference>
<reference evidence="10" key="1">
    <citation type="submission" date="2017-09" db="EMBL/GenBank/DDBJ databases">
        <title>Depth-based differentiation of microbial function through sediment-hosted aquifers and enrichment of novel symbionts in the deep terrestrial subsurface.</title>
        <authorList>
            <person name="Probst A.J."/>
            <person name="Ladd B."/>
            <person name="Jarett J.K."/>
            <person name="Geller-Mcgrath D.E."/>
            <person name="Sieber C.M.K."/>
            <person name="Emerson J.B."/>
            <person name="Anantharaman K."/>
            <person name="Thomas B.C."/>
            <person name="Malmstrom R."/>
            <person name="Stieglmeier M."/>
            <person name="Klingl A."/>
            <person name="Woyke T."/>
            <person name="Ryan C.M."/>
            <person name="Banfield J.F."/>
        </authorList>
    </citation>
    <scope>NUCLEOTIDE SEQUENCE [LARGE SCALE GENOMIC DNA]</scope>
</reference>
<dbReference type="InterPro" id="IPR029044">
    <property type="entry name" value="Nucleotide-diphossugar_trans"/>
</dbReference>
<dbReference type="Pfam" id="PF00535">
    <property type="entry name" value="Glycos_transf_2"/>
    <property type="match status" value="1"/>
</dbReference>
<keyword evidence="1" id="KW-1003">Cell membrane</keyword>
<keyword evidence="2" id="KW-0328">Glycosyltransferase</keyword>
<keyword evidence="4" id="KW-0812">Transmembrane</keyword>
<evidence type="ECO:0000259" key="8">
    <source>
        <dbReference type="Pfam" id="PF00535"/>
    </source>
</evidence>
<keyword evidence="6" id="KW-1133">Transmembrane helix</keyword>
<dbReference type="CDD" id="cd04179">
    <property type="entry name" value="DPM_DPG-synthase_like"/>
    <property type="match status" value="1"/>
</dbReference>
<keyword evidence="5" id="KW-0448">Lipopolysaccharide biosynthesis</keyword>
<dbReference type="Proteomes" id="UP000229307">
    <property type="component" value="Unassembled WGS sequence"/>
</dbReference>
<evidence type="ECO:0000256" key="2">
    <source>
        <dbReference type="ARBA" id="ARBA00022676"/>
    </source>
</evidence>
<keyword evidence="7" id="KW-0472">Membrane</keyword>